<organism evidence="2 3">
    <name type="scientific">Streptomyces hebeiensis</name>
    <dbReference type="NCBI Taxonomy" id="229486"/>
    <lineage>
        <taxon>Bacteria</taxon>
        <taxon>Bacillati</taxon>
        <taxon>Actinomycetota</taxon>
        <taxon>Actinomycetes</taxon>
        <taxon>Kitasatosporales</taxon>
        <taxon>Streptomycetaceae</taxon>
        <taxon>Streptomyces</taxon>
    </lineage>
</organism>
<sequence length="59" mass="6213">MPIDTFAALNAMLRAEVARADLAETRRRSSAVANRDVEAAVGVEGPTAETEPNRGGTTQ</sequence>
<dbReference type="RefSeq" id="WP_344283137.1">
    <property type="nucleotide sequence ID" value="NZ_BAAAKV010000071.1"/>
</dbReference>
<proteinExistence type="predicted"/>
<evidence type="ECO:0000313" key="3">
    <source>
        <dbReference type="Proteomes" id="UP001501371"/>
    </source>
</evidence>
<dbReference type="EMBL" id="BAAAKV010000071">
    <property type="protein sequence ID" value="GAA1193801.1"/>
    <property type="molecule type" value="Genomic_DNA"/>
</dbReference>
<keyword evidence="3" id="KW-1185">Reference proteome</keyword>
<gene>
    <name evidence="2" type="ORF">GCM10009654_58700</name>
</gene>
<feature type="region of interest" description="Disordered" evidence="1">
    <location>
        <begin position="24"/>
        <end position="59"/>
    </location>
</feature>
<comment type="caution">
    <text evidence="2">The sequence shown here is derived from an EMBL/GenBank/DDBJ whole genome shotgun (WGS) entry which is preliminary data.</text>
</comment>
<name>A0ABP4FSS9_9ACTN</name>
<reference evidence="3" key="1">
    <citation type="journal article" date="2019" name="Int. J. Syst. Evol. Microbiol.">
        <title>The Global Catalogue of Microorganisms (GCM) 10K type strain sequencing project: providing services to taxonomists for standard genome sequencing and annotation.</title>
        <authorList>
            <consortium name="The Broad Institute Genomics Platform"/>
            <consortium name="The Broad Institute Genome Sequencing Center for Infectious Disease"/>
            <person name="Wu L."/>
            <person name="Ma J."/>
        </authorList>
    </citation>
    <scope>NUCLEOTIDE SEQUENCE [LARGE SCALE GENOMIC DNA]</scope>
    <source>
        <strain evidence="3">JCM 12696</strain>
    </source>
</reference>
<protein>
    <submittedName>
        <fullName evidence="2">Uncharacterized protein</fullName>
    </submittedName>
</protein>
<accession>A0ABP4FSS9</accession>
<evidence type="ECO:0000256" key="1">
    <source>
        <dbReference type="SAM" id="MobiDB-lite"/>
    </source>
</evidence>
<evidence type="ECO:0000313" key="2">
    <source>
        <dbReference type="EMBL" id="GAA1193801.1"/>
    </source>
</evidence>
<dbReference type="Proteomes" id="UP001501371">
    <property type="component" value="Unassembled WGS sequence"/>
</dbReference>